<evidence type="ECO:0000313" key="2">
    <source>
        <dbReference type="WBParaSite" id="nRc.2.0.1.t14449-RA"/>
    </source>
</evidence>
<evidence type="ECO:0000313" key="1">
    <source>
        <dbReference type="Proteomes" id="UP000887565"/>
    </source>
</evidence>
<proteinExistence type="predicted"/>
<dbReference type="WBParaSite" id="nRc.2.0.1.t14449-RA">
    <property type="protein sequence ID" value="nRc.2.0.1.t14449-RA"/>
    <property type="gene ID" value="nRc.2.0.1.g14449"/>
</dbReference>
<sequence>MVDSINLINLHIFSPPCQEKVIDQKILAVVKTKTINISEKFSCDQTSSHWNMEYITTSSGKE</sequence>
<organism evidence="1 2">
    <name type="scientific">Romanomermis culicivorax</name>
    <name type="common">Nematode worm</name>
    <dbReference type="NCBI Taxonomy" id="13658"/>
    <lineage>
        <taxon>Eukaryota</taxon>
        <taxon>Metazoa</taxon>
        <taxon>Ecdysozoa</taxon>
        <taxon>Nematoda</taxon>
        <taxon>Enoplea</taxon>
        <taxon>Dorylaimia</taxon>
        <taxon>Mermithida</taxon>
        <taxon>Mermithoidea</taxon>
        <taxon>Mermithidae</taxon>
        <taxon>Romanomermis</taxon>
    </lineage>
</organism>
<protein>
    <submittedName>
        <fullName evidence="2">Uncharacterized protein</fullName>
    </submittedName>
</protein>
<dbReference type="AlphaFoldDB" id="A0A915IKQ7"/>
<accession>A0A915IKQ7</accession>
<reference evidence="2" key="1">
    <citation type="submission" date="2022-11" db="UniProtKB">
        <authorList>
            <consortium name="WormBaseParasite"/>
        </authorList>
    </citation>
    <scope>IDENTIFICATION</scope>
</reference>
<keyword evidence="1" id="KW-1185">Reference proteome</keyword>
<dbReference type="Proteomes" id="UP000887565">
    <property type="component" value="Unplaced"/>
</dbReference>
<name>A0A915IKQ7_ROMCU</name>